<feature type="domain" description="Insertion element IS402-like" evidence="2">
    <location>
        <begin position="27"/>
        <end position="99"/>
    </location>
</feature>
<dbReference type="InterPro" id="IPR052909">
    <property type="entry name" value="Transposase_6_like"/>
</dbReference>
<name>A0ABP5F554_9ACTN</name>
<dbReference type="InterPro" id="IPR025161">
    <property type="entry name" value="IS402-like_dom"/>
</dbReference>
<organism evidence="3 4">
    <name type="scientific">Nocardiopsis rhodophaea</name>
    <dbReference type="NCBI Taxonomy" id="280238"/>
    <lineage>
        <taxon>Bacteria</taxon>
        <taxon>Bacillati</taxon>
        <taxon>Actinomycetota</taxon>
        <taxon>Actinomycetes</taxon>
        <taxon>Streptosporangiales</taxon>
        <taxon>Nocardiopsidaceae</taxon>
        <taxon>Nocardiopsis</taxon>
    </lineage>
</organism>
<keyword evidence="4" id="KW-1185">Reference proteome</keyword>
<dbReference type="PANTHER" id="PTHR46637">
    <property type="entry name" value="TIS1421-TRANSPOSASE PROTEIN A"/>
    <property type="match status" value="1"/>
</dbReference>
<protein>
    <recommendedName>
        <fullName evidence="2">Insertion element IS402-like domain-containing protein</fullName>
    </recommendedName>
</protein>
<dbReference type="PANTHER" id="PTHR46637:SF1">
    <property type="entry name" value="BLL5188 PROTEIN"/>
    <property type="match status" value="1"/>
</dbReference>
<dbReference type="NCBIfam" id="NF033580">
    <property type="entry name" value="transpos_IS5_3"/>
    <property type="match status" value="1"/>
</dbReference>
<reference evidence="4" key="1">
    <citation type="journal article" date="2019" name="Int. J. Syst. Evol. Microbiol.">
        <title>The Global Catalogue of Microorganisms (GCM) 10K type strain sequencing project: providing services to taxonomists for standard genome sequencing and annotation.</title>
        <authorList>
            <consortium name="The Broad Institute Genomics Platform"/>
            <consortium name="The Broad Institute Genome Sequencing Center for Infectious Disease"/>
            <person name="Wu L."/>
            <person name="Ma J."/>
        </authorList>
    </citation>
    <scope>NUCLEOTIDE SEQUENCE [LARGE SCALE GENOMIC DNA]</scope>
    <source>
        <strain evidence="4">JCM 15313</strain>
    </source>
</reference>
<feature type="compositionally biased region" description="Polar residues" evidence="1">
    <location>
        <begin position="142"/>
        <end position="152"/>
    </location>
</feature>
<feature type="compositionally biased region" description="Low complexity" evidence="1">
    <location>
        <begin position="126"/>
        <end position="136"/>
    </location>
</feature>
<dbReference type="Proteomes" id="UP001501585">
    <property type="component" value="Unassembled WGS sequence"/>
</dbReference>
<proteinExistence type="predicted"/>
<evidence type="ECO:0000313" key="4">
    <source>
        <dbReference type="Proteomes" id="UP001501585"/>
    </source>
</evidence>
<accession>A0ABP5F554</accession>
<dbReference type="Pfam" id="PF13340">
    <property type="entry name" value="DUF4096"/>
    <property type="match status" value="1"/>
</dbReference>
<dbReference type="EMBL" id="BAAAPC010000035">
    <property type="protein sequence ID" value="GAA2016854.1"/>
    <property type="molecule type" value="Genomic_DNA"/>
</dbReference>
<evidence type="ECO:0000313" key="3">
    <source>
        <dbReference type="EMBL" id="GAA2016854.1"/>
    </source>
</evidence>
<feature type="region of interest" description="Disordered" evidence="1">
    <location>
        <begin position="122"/>
        <end position="152"/>
    </location>
</feature>
<evidence type="ECO:0000256" key="1">
    <source>
        <dbReference type="SAM" id="MobiDB-lite"/>
    </source>
</evidence>
<comment type="caution">
    <text evidence="3">The sequence shown here is derived from an EMBL/GenBank/DDBJ whole genome shotgun (WGS) entry which is preliminary data.</text>
</comment>
<sequence>MFGGSRSSDLWLRVTGYNRNMSRRFELTDEEWELIHPLLPPDTPQRGGRWRDHRQVLNGIIYRTRTGIPWRDLPERYGPWSTVHQRLLRWEADGTWARIEEHLIDTQDDTDLHAQIDSTVVRAHQHAAGARKGGAAPRTHEPPSTSGSPEEA</sequence>
<gene>
    <name evidence="3" type="ORF">GCM10009799_51200</name>
</gene>
<evidence type="ECO:0000259" key="2">
    <source>
        <dbReference type="Pfam" id="PF13340"/>
    </source>
</evidence>